<keyword evidence="2" id="KW-1185">Reference proteome</keyword>
<sequence length="102" mass="11673">MEIHVCIHTHNASMKHEYTNFVDTVREDCSGARKSLQLIKHINNISDAVDFLFPSHVLDDPTTCLQHAFLSPRNVFVDEFNDIMLDALPGDYESYFSSNTLQ</sequence>
<dbReference type="OrthoDB" id="3366231at2759"/>
<evidence type="ECO:0008006" key="3">
    <source>
        <dbReference type="Google" id="ProtNLM"/>
    </source>
</evidence>
<organism evidence="1 2">
    <name type="scientific">Suillus placidus</name>
    <dbReference type="NCBI Taxonomy" id="48579"/>
    <lineage>
        <taxon>Eukaryota</taxon>
        <taxon>Fungi</taxon>
        <taxon>Dikarya</taxon>
        <taxon>Basidiomycota</taxon>
        <taxon>Agaricomycotina</taxon>
        <taxon>Agaricomycetes</taxon>
        <taxon>Agaricomycetidae</taxon>
        <taxon>Boletales</taxon>
        <taxon>Suillineae</taxon>
        <taxon>Suillaceae</taxon>
        <taxon>Suillus</taxon>
    </lineage>
</organism>
<proteinExistence type="predicted"/>
<reference evidence="1" key="1">
    <citation type="journal article" date="2020" name="New Phytol.">
        <title>Comparative genomics reveals dynamic genome evolution in host specialist ectomycorrhizal fungi.</title>
        <authorList>
            <person name="Lofgren L.A."/>
            <person name="Nguyen N.H."/>
            <person name="Vilgalys R."/>
            <person name="Ruytinx J."/>
            <person name="Liao H.L."/>
            <person name="Branco S."/>
            <person name="Kuo A."/>
            <person name="LaButti K."/>
            <person name="Lipzen A."/>
            <person name="Andreopoulos W."/>
            <person name="Pangilinan J."/>
            <person name="Riley R."/>
            <person name="Hundley H."/>
            <person name="Na H."/>
            <person name="Barry K."/>
            <person name="Grigoriev I.V."/>
            <person name="Stajich J.E."/>
            <person name="Kennedy P.G."/>
        </authorList>
    </citation>
    <scope>NUCLEOTIDE SEQUENCE</scope>
    <source>
        <strain evidence="1">DOB743</strain>
    </source>
</reference>
<gene>
    <name evidence="1" type="ORF">EV702DRAFT_1148570</name>
</gene>
<dbReference type="EMBL" id="JABBWD010000092">
    <property type="protein sequence ID" value="KAG1766829.1"/>
    <property type="molecule type" value="Genomic_DNA"/>
</dbReference>
<dbReference type="Proteomes" id="UP000714275">
    <property type="component" value="Unassembled WGS sequence"/>
</dbReference>
<accession>A0A9P6ZHX0</accession>
<dbReference type="AlphaFoldDB" id="A0A9P6ZHX0"/>
<comment type="caution">
    <text evidence="1">The sequence shown here is derived from an EMBL/GenBank/DDBJ whole genome shotgun (WGS) entry which is preliminary data.</text>
</comment>
<protein>
    <recommendedName>
        <fullName evidence="3">ATP-dependent DNA helicase</fullName>
    </recommendedName>
</protein>
<evidence type="ECO:0000313" key="2">
    <source>
        <dbReference type="Proteomes" id="UP000714275"/>
    </source>
</evidence>
<name>A0A9P6ZHX0_9AGAM</name>
<evidence type="ECO:0000313" key="1">
    <source>
        <dbReference type="EMBL" id="KAG1766829.1"/>
    </source>
</evidence>